<accession>A0AAW7PT23</accession>
<evidence type="ECO:0008006" key="3">
    <source>
        <dbReference type="Google" id="ProtNLM"/>
    </source>
</evidence>
<sequence>MRNKKYFNVENLTEIHTLYINYDELLNMIIDEERKNIDYSRIGLMYKKLRINLSHIMYKKVIKKTYGNKGAKYFVDLKTFNTKNSKIIDDLIKMLCQHNICNQVKNINYIKNIISSVLYFISWINEQSKDYPITLEEGINCFIEYKIYLRSLIKNNLIVSTTAHFRSVWALKLLEISVNDNEGIISKDINVIKGKEIKNNDFSITTKSQKEFEYVFAFYYNFFNQISDFLLEKKSYPYSISLPRGPATIIPSFKAKVIPSYQEYGSNNIAIDHFDGHILNDDEIELITSELKGKKRWSKKSTIKVARNKLLILLSKVNEQFNHEYRLSLSKRAMDAWYMIMLAITGINESSLGKLKWNNEFYIVRDEYNFLAIKSRANNKKVFFKIRKGFKKAFEKFLKLREFALNGYSCEYLFFGGYSKNSKIVQNQIQGSRATEIYKTFLSIDNKLPHILSRDFRKDYGNDFSKTKGLIVASIALQHNLSTHLKYYSGETNQEKAKQIENFFASVHTTVTNDINKDIPKTAAGNCDCIEELTPEIIEQNVEIEPECMDQKSCLWCVHYKIHNNEEDIRKLMSVKYIVTEISLSRAENKEHYKKVINPWLNRIETICKEMISLDSNSKLLINKIWKEVKYEGKLTSYWLRWLDLLDELGVLK</sequence>
<reference evidence="1" key="1">
    <citation type="submission" date="2022-12" db="EMBL/GenBank/DDBJ databases">
        <authorList>
            <person name="Uljanovas D."/>
        </authorList>
    </citation>
    <scope>NUCLEOTIDE SEQUENCE</scope>
    <source>
        <strain evidence="1">RCM39</strain>
    </source>
</reference>
<name>A0AAW7PT23_9BACT</name>
<dbReference type="RefSeq" id="WP_301344586.1">
    <property type="nucleotide sequence ID" value="NZ_JAPZDB010000002.1"/>
</dbReference>
<gene>
    <name evidence="1" type="ORF">O8C91_07195</name>
</gene>
<dbReference type="EMBL" id="JAPZDC010000004">
    <property type="protein sequence ID" value="MDN5063980.1"/>
    <property type="molecule type" value="Genomic_DNA"/>
</dbReference>
<reference evidence="1" key="2">
    <citation type="journal article" date="2023" name="Microorganisms">
        <title>Genomic Characterization of Arcobacter butzleri Strains Isolated from Various Sources in Lithuania.</title>
        <authorList>
            <person name="Uljanovas D."/>
            <person name="Golz G."/>
            <person name="Fleischmann S."/>
            <person name="Kudirkiene E."/>
            <person name="Kasetiene N."/>
            <person name="Grineviciene A."/>
            <person name="Tamuleviciene E."/>
            <person name="Aksomaitiene J."/>
            <person name="Alter T."/>
            <person name="Malakauskas M."/>
        </authorList>
    </citation>
    <scope>NUCLEOTIDE SEQUENCE</scope>
    <source>
        <strain evidence="1">RCM39</strain>
    </source>
</reference>
<organism evidence="1 2">
    <name type="scientific">Aliarcobacter butzleri</name>
    <dbReference type="NCBI Taxonomy" id="28197"/>
    <lineage>
        <taxon>Bacteria</taxon>
        <taxon>Pseudomonadati</taxon>
        <taxon>Campylobacterota</taxon>
        <taxon>Epsilonproteobacteria</taxon>
        <taxon>Campylobacterales</taxon>
        <taxon>Arcobacteraceae</taxon>
        <taxon>Aliarcobacter</taxon>
    </lineage>
</organism>
<evidence type="ECO:0000313" key="2">
    <source>
        <dbReference type="Proteomes" id="UP001171529"/>
    </source>
</evidence>
<proteinExistence type="predicted"/>
<dbReference type="Proteomes" id="UP001171529">
    <property type="component" value="Unassembled WGS sequence"/>
</dbReference>
<dbReference type="AlphaFoldDB" id="A0AAW7PT23"/>
<comment type="caution">
    <text evidence="1">The sequence shown here is derived from an EMBL/GenBank/DDBJ whole genome shotgun (WGS) entry which is preliminary data.</text>
</comment>
<protein>
    <recommendedName>
        <fullName evidence="3">Tyr recombinase domain-containing protein</fullName>
    </recommendedName>
</protein>
<evidence type="ECO:0000313" key="1">
    <source>
        <dbReference type="EMBL" id="MDN5063980.1"/>
    </source>
</evidence>